<evidence type="ECO:0000313" key="1">
    <source>
        <dbReference type="EMBL" id="MBB3187842.1"/>
    </source>
</evidence>
<accession>A0A7W5DRP8</accession>
<proteinExistence type="predicted"/>
<gene>
    <name evidence="1" type="ORF">FHX64_002040</name>
</gene>
<dbReference type="AlphaFoldDB" id="A0A7W5DRP8"/>
<evidence type="ECO:0000313" key="2">
    <source>
        <dbReference type="Proteomes" id="UP000544222"/>
    </source>
</evidence>
<reference evidence="1 2" key="1">
    <citation type="submission" date="2020-08" db="EMBL/GenBank/DDBJ databases">
        <title>Genomic Encyclopedia of Type Strains, Phase IV (KMG-IV): sequencing the most valuable type-strain genomes for metagenomic binning, comparative biology and taxonomic classification.</title>
        <authorList>
            <person name="Goeker M."/>
        </authorList>
    </citation>
    <scope>NUCLEOTIDE SEQUENCE [LARGE SCALE GENOMIC DNA]</scope>
    <source>
        <strain evidence="1 2">DSM 27471</strain>
    </source>
</reference>
<dbReference type="Proteomes" id="UP000544222">
    <property type="component" value="Unassembled WGS sequence"/>
</dbReference>
<keyword evidence="2" id="KW-1185">Reference proteome</keyword>
<protein>
    <submittedName>
        <fullName evidence="1">Uncharacterized protein</fullName>
    </submittedName>
</protein>
<name>A0A7W5DRP8_9PORP</name>
<organism evidence="1 2">
    <name type="scientific">Microbacter margulisiae</name>
    <dbReference type="NCBI Taxonomy" id="1350067"/>
    <lineage>
        <taxon>Bacteria</taxon>
        <taxon>Pseudomonadati</taxon>
        <taxon>Bacteroidota</taxon>
        <taxon>Bacteroidia</taxon>
        <taxon>Bacteroidales</taxon>
        <taxon>Porphyromonadaceae</taxon>
        <taxon>Microbacter</taxon>
    </lineage>
</organism>
<dbReference type="RefSeq" id="WP_183413661.1">
    <property type="nucleotide sequence ID" value="NZ_JACHYB010000002.1"/>
</dbReference>
<comment type="caution">
    <text evidence="1">The sequence shown here is derived from an EMBL/GenBank/DDBJ whole genome shotgun (WGS) entry which is preliminary data.</text>
</comment>
<dbReference type="EMBL" id="JACHYB010000002">
    <property type="protein sequence ID" value="MBB3187842.1"/>
    <property type="molecule type" value="Genomic_DNA"/>
</dbReference>
<sequence>MRNLQKGWFCVKIVYKWSKTVTIRLKFVTEFIPHLMEKEQNRLFFIYFNHTKTEKTAYTHSMAE</sequence>